<dbReference type="EMBL" id="BMWG01000013">
    <property type="protein sequence ID" value="GGZ42111.1"/>
    <property type="molecule type" value="Genomic_DNA"/>
</dbReference>
<evidence type="ECO:0000313" key="3">
    <source>
        <dbReference type="Proteomes" id="UP000630936"/>
    </source>
</evidence>
<dbReference type="Pfam" id="PF14030">
    <property type="entry name" value="DUF4245"/>
    <property type="match status" value="1"/>
</dbReference>
<sequence>MRGRQTIRDMILSMLAIGGVVGVIYYTALPNDDEGDPLKRVDYRVEQVTAQRAAPYPIVAPKGLPEAWKPTSVSYKGYDGDAWHLGFLDPDKEYVAVEQSTEVKAKFIPKVTHRAENTGKTQQVNGEAWQRWEGPKYDALVREEKGAITVVTGTAPLSRLTEMAAALESKPVPKPSPAIPKT</sequence>
<protein>
    <recommendedName>
        <fullName evidence="4">DUF4245 domain-containing protein</fullName>
    </recommendedName>
</protein>
<dbReference type="AlphaFoldDB" id="A0A918QE82"/>
<keyword evidence="3" id="KW-1185">Reference proteome</keyword>
<keyword evidence="1" id="KW-1133">Transmembrane helix</keyword>
<keyword evidence="1" id="KW-0472">Membrane</keyword>
<organism evidence="2 3">
    <name type="scientific">Streptomyces inusitatus</name>
    <dbReference type="NCBI Taxonomy" id="68221"/>
    <lineage>
        <taxon>Bacteria</taxon>
        <taxon>Bacillati</taxon>
        <taxon>Actinomycetota</taxon>
        <taxon>Actinomycetes</taxon>
        <taxon>Kitasatosporales</taxon>
        <taxon>Streptomycetaceae</taxon>
        <taxon>Streptomyces</taxon>
    </lineage>
</organism>
<evidence type="ECO:0008006" key="4">
    <source>
        <dbReference type="Google" id="ProtNLM"/>
    </source>
</evidence>
<dbReference type="Proteomes" id="UP000630936">
    <property type="component" value="Unassembled WGS sequence"/>
</dbReference>
<proteinExistence type="predicted"/>
<comment type="caution">
    <text evidence="2">The sequence shown here is derived from an EMBL/GenBank/DDBJ whole genome shotgun (WGS) entry which is preliminary data.</text>
</comment>
<gene>
    <name evidence="2" type="ORF">GCM10010387_40450</name>
</gene>
<accession>A0A918QE82</accession>
<feature type="transmembrane region" description="Helical" evidence="1">
    <location>
        <begin position="12"/>
        <end position="29"/>
    </location>
</feature>
<name>A0A918QE82_9ACTN</name>
<reference evidence="2" key="2">
    <citation type="submission" date="2020-09" db="EMBL/GenBank/DDBJ databases">
        <authorList>
            <person name="Sun Q."/>
            <person name="Ohkuma M."/>
        </authorList>
    </citation>
    <scope>NUCLEOTIDE SEQUENCE</scope>
    <source>
        <strain evidence="2">JCM 4988</strain>
    </source>
</reference>
<evidence type="ECO:0000256" key="1">
    <source>
        <dbReference type="SAM" id="Phobius"/>
    </source>
</evidence>
<dbReference type="InterPro" id="IPR025339">
    <property type="entry name" value="DUF4245"/>
</dbReference>
<keyword evidence="1" id="KW-0812">Transmembrane</keyword>
<evidence type="ECO:0000313" key="2">
    <source>
        <dbReference type="EMBL" id="GGZ42111.1"/>
    </source>
</evidence>
<reference evidence="2" key="1">
    <citation type="journal article" date="2014" name="Int. J. Syst. Evol. Microbiol.">
        <title>Complete genome sequence of Corynebacterium casei LMG S-19264T (=DSM 44701T), isolated from a smear-ripened cheese.</title>
        <authorList>
            <consortium name="US DOE Joint Genome Institute (JGI-PGF)"/>
            <person name="Walter F."/>
            <person name="Albersmeier A."/>
            <person name="Kalinowski J."/>
            <person name="Ruckert C."/>
        </authorList>
    </citation>
    <scope>NUCLEOTIDE SEQUENCE</scope>
    <source>
        <strain evidence="2">JCM 4988</strain>
    </source>
</reference>